<name>A0A9X3LLR3_9BACL</name>
<evidence type="ECO:0000313" key="1">
    <source>
        <dbReference type="EMBL" id="MCZ8538654.1"/>
    </source>
</evidence>
<evidence type="ECO:0000313" key="2">
    <source>
        <dbReference type="Proteomes" id="UP001152173"/>
    </source>
</evidence>
<dbReference type="AlphaFoldDB" id="A0A9X3LLR3"/>
<dbReference type="InterPro" id="IPR024984">
    <property type="entry name" value="DUF3888"/>
</dbReference>
<accession>A0A9X3LLR3</accession>
<keyword evidence="2" id="KW-1185">Reference proteome</keyword>
<dbReference type="Pfam" id="PF13027">
    <property type="entry name" value="DUF3888"/>
    <property type="match status" value="1"/>
</dbReference>
<proteinExistence type="predicted"/>
<reference evidence="1" key="1">
    <citation type="submission" date="2022-05" db="EMBL/GenBank/DDBJ databases">
        <authorList>
            <person name="Colautti A."/>
            <person name="Iacumin L."/>
        </authorList>
    </citation>
    <scope>NUCLEOTIDE SEQUENCE</scope>
    <source>
        <strain evidence="1">SK 55</strain>
    </source>
</reference>
<dbReference type="RefSeq" id="WP_269927720.1">
    <property type="nucleotide sequence ID" value="NZ_JAMKBJ010000024.1"/>
</dbReference>
<comment type="caution">
    <text evidence="1">The sequence shown here is derived from an EMBL/GenBank/DDBJ whole genome shotgun (WGS) entry which is preliminary data.</text>
</comment>
<dbReference type="Proteomes" id="UP001152173">
    <property type="component" value="Unassembled WGS sequence"/>
</dbReference>
<dbReference type="EMBL" id="JAMKBJ010000024">
    <property type="protein sequence ID" value="MCZ8538654.1"/>
    <property type="molecule type" value="Genomic_DNA"/>
</dbReference>
<protein>
    <submittedName>
        <fullName evidence="1">DUF3888 domain-containing protein</fullName>
    </submittedName>
</protein>
<organism evidence="1 2">
    <name type="scientific">Paenisporosarcina quisquiliarum</name>
    <dbReference type="NCBI Taxonomy" id="365346"/>
    <lineage>
        <taxon>Bacteria</taxon>
        <taxon>Bacillati</taxon>
        <taxon>Bacillota</taxon>
        <taxon>Bacilli</taxon>
        <taxon>Bacillales</taxon>
        <taxon>Caryophanaceae</taxon>
        <taxon>Paenisporosarcina</taxon>
    </lineage>
</organism>
<gene>
    <name evidence="1" type="ORF">M9R32_15880</name>
</gene>
<sequence>MKKILIFLILFIVMTTSLITYANRPITQPTRENVLEDAVIDLLQPQLSKAIEDHYGTTFAIGTFCERVIEIKKLEHPGSWMFEAKLEFVTFTGPHNYKDIFTVTLRQDWETEGWVMQKYDVRKYDYKDKYECRSPA</sequence>